<dbReference type="InterPro" id="IPR019805">
    <property type="entry name" value="Heat_shock_protein_90_CS"/>
</dbReference>
<dbReference type="CDD" id="cd16927">
    <property type="entry name" value="HATPase_Hsp90-like"/>
    <property type="match status" value="2"/>
</dbReference>
<comment type="similarity">
    <text evidence="4">Belongs to the heat shock protein 90 family.</text>
</comment>
<keyword evidence="11" id="KW-0067">ATP-binding</keyword>
<evidence type="ECO:0000256" key="4">
    <source>
        <dbReference type="ARBA" id="ARBA00008239"/>
    </source>
</evidence>
<accession>A0A7R9PQG0</accession>
<feature type="region of interest" description="Disordered" evidence="15">
    <location>
        <begin position="428"/>
        <end position="451"/>
    </location>
</feature>
<dbReference type="SUPFAM" id="SSF110942">
    <property type="entry name" value="HSP90 C-terminal domain"/>
    <property type="match status" value="3"/>
</dbReference>
<evidence type="ECO:0000256" key="11">
    <source>
        <dbReference type="ARBA" id="ARBA00022840"/>
    </source>
</evidence>
<proteinExistence type="inferred from homology"/>
<dbReference type="Pfam" id="PF00334">
    <property type="entry name" value="NDK"/>
    <property type="match status" value="1"/>
</dbReference>
<dbReference type="SMART" id="SM00387">
    <property type="entry name" value="HATPase_c"/>
    <property type="match status" value="2"/>
</dbReference>
<evidence type="ECO:0000259" key="16">
    <source>
        <dbReference type="SMART" id="SM00387"/>
    </source>
</evidence>
<dbReference type="GO" id="GO:0004550">
    <property type="term" value="F:nucleoside diphosphate kinase activity"/>
    <property type="evidence" value="ECO:0007669"/>
    <property type="project" value="UniProtKB-EC"/>
</dbReference>
<dbReference type="EC" id="2.7.4.6" evidence="5"/>
<dbReference type="PANTHER" id="PTHR11528">
    <property type="entry name" value="HEAT SHOCK PROTEIN 90 FAMILY MEMBER"/>
    <property type="match status" value="1"/>
</dbReference>
<name>A0A7R9PQG0_TIMGE</name>
<dbReference type="FunFam" id="1.20.120.790:FF:000001">
    <property type="entry name" value="Heat shock protein 90 alpha"/>
    <property type="match status" value="3"/>
</dbReference>
<keyword evidence="8" id="KW-0808">Transferase</keyword>
<feature type="compositionally biased region" description="Acidic residues" evidence="15">
    <location>
        <begin position="1033"/>
        <end position="1047"/>
    </location>
</feature>
<dbReference type="Pfam" id="PF13589">
    <property type="entry name" value="HATPase_c_3"/>
    <property type="match status" value="2"/>
</dbReference>
<dbReference type="InterPro" id="IPR020575">
    <property type="entry name" value="Hsp90_N"/>
</dbReference>
<dbReference type="PRINTS" id="PR00775">
    <property type="entry name" value="HEATSHOCK90"/>
</dbReference>
<feature type="compositionally biased region" description="Acidic residues" evidence="15">
    <location>
        <begin position="428"/>
        <end position="449"/>
    </location>
</feature>
<dbReference type="InterPro" id="IPR036850">
    <property type="entry name" value="NDK-like_dom_sf"/>
</dbReference>
<dbReference type="InterPro" id="IPR037196">
    <property type="entry name" value="HSP90_C"/>
</dbReference>
<dbReference type="InterPro" id="IPR036890">
    <property type="entry name" value="HATPase_C_sf"/>
</dbReference>
<dbReference type="InterPro" id="IPR003594">
    <property type="entry name" value="HATPase_dom"/>
</dbReference>
<protein>
    <recommendedName>
        <fullName evidence="6">Heat shock protein 83</fullName>
        <ecNumber evidence="5">2.7.4.6</ecNumber>
    </recommendedName>
</protein>
<dbReference type="AlphaFoldDB" id="A0A7R9PQG0"/>
<comment type="subcellular location">
    <subcellularLocation>
        <location evidence="2">Cytoplasm</location>
    </subcellularLocation>
</comment>
<sequence>MAPKPSEELLKKHYADLSARPFFNGLVKYMSSGPVVPMVWEGLNVVKTGRVMLGATDPKDSAPGTIRGDLCIQMPEDVQMADTPMGDAGEVETFAFQAEIAQLMSLIINTFYSNKEIFLRELISNSSDALDKIRYESLMDPSKLDSGKDLYIKIIPNKNDRTLTIIDTGIGMTKSDLVNNLGTIAKSGTKTFMEALQAGADISMIGQFGVGFYSAYLVADRVTVSSKHNDDEQYLWESSAGGSFTIRTDPGEPLGRGTKITLYIKEDQAEFLEEKKIKEIVKKHSQFIGYPIKLLVEKERDKELSDDEEEEEKDKDKVEESPCCIVTSQYGWTANMERIMKAQALRDTSTMGYMAAKKHLEINPEHPVMETLRQKAEADKHDKAVKDLVMLLFETALLSSGFALEEPQVHAARIYRMIKLGLGIDEEDTQPMEEDKVDEEMPPLEGGEEDASRMEEMPEDVKMQDAGEVETFAFQAEIAQLMSLIINTFYSNKEIFLRELISNSSDSLTDPSKLDNGKDLYIKLIPNKNDRTLTIIDTGIGMTKSDLVNNLGTIAKSGTKAFMEALQAGADISMIGQFGVGFYSAYLVADRVTVSSKHNDDEQYLWESSAGGSFTIRTDPGEPLGRGTKITLYIKEDQAEFLEEKKIKEIVKKHSQFIGYPIKLLVEKERDKELSDDEEEEEKDKDKVEESPCCIVTSQYGWTANMERIMKAQALRDTSTMGYMAAKKHLEINPEHPVMETLRQKAEADKHDKAVKDLVMLLFETALLSSGFALEEPQVHAARIYRMIKLGLGIDEEEDISMIGQFGVGFYSAYLVADRVTVSSKHNDDEQYLWESSAGGSFTIRTDPGEPLGRGTKITLYIKEDQAEFLEEKKIKEIVKKHSQFIGYPIKLLVEKERDKELSDDEEEEEKDKDKVEESPCCIVTSQYGWTANMERIMKAQALRDTSTMGYMAAKKHLEINPEHPVMETLRQKAEADKHDKAVKDLVMLLFETALLSSGFALEEPQVHAARIYRMIKLGLGIDEEDPHLVEEEKVDEEMPPLEGEGEDASRMEEVD</sequence>
<organism evidence="18">
    <name type="scientific">Timema genevievae</name>
    <name type="common">Walking stick</name>
    <dbReference type="NCBI Taxonomy" id="629358"/>
    <lineage>
        <taxon>Eukaryota</taxon>
        <taxon>Metazoa</taxon>
        <taxon>Ecdysozoa</taxon>
        <taxon>Arthropoda</taxon>
        <taxon>Hexapoda</taxon>
        <taxon>Insecta</taxon>
        <taxon>Pterygota</taxon>
        <taxon>Neoptera</taxon>
        <taxon>Polyneoptera</taxon>
        <taxon>Phasmatodea</taxon>
        <taxon>Timematodea</taxon>
        <taxon>Timematoidea</taxon>
        <taxon>Timematidae</taxon>
        <taxon>Timema</taxon>
    </lineage>
</organism>
<evidence type="ECO:0000256" key="1">
    <source>
        <dbReference type="ARBA" id="ARBA00001946"/>
    </source>
</evidence>
<dbReference type="EMBL" id="OE843568">
    <property type="protein sequence ID" value="CAD7603441.1"/>
    <property type="molecule type" value="Genomic_DNA"/>
</dbReference>
<feature type="region of interest" description="Disordered" evidence="15">
    <location>
        <begin position="1031"/>
        <end position="1056"/>
    </location>
</feature>
<dbReference type="Pfam" id="PF00183">
    <property type="entry name" value="HSP90"/>
    <property type="match status" value="3"/>
</dbReference>
<evidence type="ECO:0000256" key="14">
    <source>
        <dbReference type="PROSITE-ProRule" id="PRU00706"/>
    </source>
</evidence>
<evidence type="ECO:0000256" key="6">
    <source>
        <dbReference type="ARBA" id="ARBA00021845"/>
    </source>
</evidence>
<dbReference type="Gene3D" id="1.20.120.790">
    <property type="entry name" value="Heat shock protein 90, C-terminal domain"/>
    <property type="match status" value="3"/>
</dbReference>
<dbReference type="SMART" id="SM00562">
    <property type="entry name" value="NDK"/>
    <property type="match status" value="1"/>
</dbReference>
<feature type="domain" description="Histidine kinase/HSP90-like ATPase" evidence="16">
    <location>
        <begin position="114"/>
        <end position="268"/>
    </location>
</feature>
<comment type="caution">
    <text evidence="14">Lacks conserved residue(s) required for the propagation of feature annotation.</text>
</comment>
<dbReference type="FunFam" id="3.30.565.10:FF:000149">
    <property type="entry name" value="heat shock protein HSP 90-beta isoform X3"/>
    <property type="match status" value="1"/>
</dbReference>
<dbReference type="SUPFAM" id="SSF55874">
    <property type="entry name" value="ATPase domain of HSP90 chaperone/DNA topoisomerase II/histidine kinase"/>
    <property type="match status" value="3"/>
</dbReference>
<dbReference type="PROSITE" id="PS51374">
    <property type="entry name" value="NDPK_LIKE"/>
    <property type="match status" value="1"/>
</dbReference>
<reference evidence="18" key="1">
    <citation type="submission" date="2020-11" db="EMBL/GenBank/DDBJ databases">
        <authorList>
            <person name="Tran Van P."/>
        </authorList>
    </citation>
    <scope>NUCLEOTIDE SEQUENCE</scope>
</reference>
<dbReference type="GO" id="GO:0016887">
    <property type="term" value="F:ATP hydrolysis activity"/>
    <property type="evidence" value="ECO:0007669"/>
    <property type="project" value="InterPro"/>
</dbReference>
<comment type="cofactor">
    <cofactor evidence="1">
        <name>Mg(2+)</name>
        <dbReference type="ChEBI" id="CHEBI:18420"/>
    </cofactor>
</comment>
<feature type="compositionally biased region" description="Acidic residues" evidence="15">
    <location>
        <begin position="902"/>
        <end position="911"/>
    </location>
</feature>
<keyword evidence="7" id="KW-0963">Cytoplasm</keyword>
<gene>
    <name evidence="18" type="ORF">TGEB3V08_LOCUS8787</name>
</gene>
<dbReference type="GO" id="GO:0140662">
    <property type="term" value="F:ATP-dependent protein folding chaperone"/>
    <property type="evidence" value="ECO:0007669"/>
    <property type="project" value="InterPro"/>
</dbReference>
<evidence type="ECO:0000256" key="7">
    <source>
        <dbReference type="ARBA" id="ARBA00022490"/>
    </source>
</evidence>
<evidence type="ECO:0000256" key="9">
    <source>
        <dbReference type="ARBA" id="ARBA00022741"/>
    </source>
</evidence>
<feature type="domain" description="Histidine kinase/HSP90-like ATPase" evidence="16">
    <location>
        <begin position="492"/>
        <end position="638"/>
    </location>
</feature>
<evidence type="ECO:0000313" key="18">
    <source>
        <dbReference type="EMBL" id="CAD7603441.1"/>
    </source>
</evidence>
<keyword evidence="10" id="KW-0418">Kinase</keyword>
<dbReference type="GO" id="GO:0005524">
    <property type="term" value="F:ATP binding"/>
    <property type="evidence" value="ECO:0007669"/>
    <property type="project" value="UniProtKB-KW"/>
</dbReference>
<evidence type="ECO:0000256" key="13">
    <source>
        <dbReference type="ARBA" id="ARBA00023186"/>
    </source>
</evidence>
<evidence type="ECO:0000259" key="17">
    <source>
        <dbReference type="SMART" id="SM00562"/>
    </source>
</evidence>
<evidence type="ECO:0000256" key="8">
    <source>
        <dbReference type="ARBA" id="ARBA00022679"/>
    </source>
</evidence>
<dbReference type="Gene3D" id="3.30.70.141">
    <property type="entry name" value="Nucleoside diphosphate kinase-like domain"/>
    <property type="match status" value="1"/>
</dbReference>
<dbReference type="InterPro" id="IPR034907">
    <property type="entry name" value="NDK-like_dom"/>
</dbReference>
<keyword evidence="12" id="KW-0346">Stress response</keyword>
<dbReference type="InterPro" id="IPR001404">
    <property type="entry name" value="Hsp90_fam"/>
</dbReference>
<dbReference type="FunFam" id="3.30.70.141:FF:000039">
    <property type="entry name" value="Nucleoside diphosphate kinase B"/>
    <property type="match status" value="1"/>
</dbReference>
<dbReference type="GO" id="GO:0005737">
    <property type="term" value="C:cytoplasm"/>
    <property type="evidence" value="ECO:0007669"/>
    <property type="project" value="UniProtKB-SubCell"/>
</dbReference>
<dbReference type="SUPFAM" id="SSF54919">
    <property type="entry name" value="Nucleoside diphosphate kinase, NDK"/>
    <property type="match status" value="1"/>
</dbReference>
<evidence type="ECO:0000256" key="15">
    <source>
        <dbReference type="SAM" id="MobiDB-lite"/>
    </source>
</evidence>
<feature type="domain" description="Nucleoside diphosphate kinase-like" evidence="17">
    <location>
        <begin position="4"/>
        <end position="102"/>
    </location>
</feature>
<dbReference type="FunFam" id="3.30.565.10:FF:000001">
    <property type="entry name" value="Heat shock protein HSP 90-alpha"/>
    <property type="match status" value="2"/>
</dbReference>
<dbReference type="Gene3D" id="3.30.565.10">
    <property type="entry name" value="Histidine kinase-like ATPase, C-terminal domain"/>
    <property type="match status" value="3"/>
</dbReference>
<keyword evidence="13" id="KW-0143">Chaperone</keyword>
<keyword evidence="9" id="KW-0547">Nucleotide-binding</keyword>
<feature type="region of interest" description="Disordered" evidence="15">
    <location>
        <begin position="898"/>
        <end position="917"/>
    </location>
</feature>
<evidence type="ECO:0000256" key="2">
    <source>
        <dbReference type="ARBA" id="ARBA00004496"/>
    </source>
</evidence>
<evidence type="ECO:0000256" key="3">
    <source>
        <dbReference type="ARBA" id="ARBA00008142"/>
    </source>
</evidence>
<evidence type="ECO:0000256" key="10">
    <source>
        <dbReference type="ARBA" id="ARBA00022777"/>
    </source>
</evidence>
<comment type="similarity">
    <text evidence="3 14">Belongs to the NDK family.</text>
</comment>
<dbReference type="GO" id="GO:0051082">
    <property type="term" value="F:unfolded protein binding"/>
    <property type="evidence" value="ECO:0007669"/>
    <property type="project" value="InterPro"/>
</dbReference>
<evidence type="ECO:0000256" key="12">
    <source>
        <dbReference type="ARBA" id="ARBA00023016"/>
    </source>
</evidence>
<evidence type="ECO:0000256" key="5">
    <source>
        <dbReference type="ARBA" id="ARBA00012966"/>
    </source>
</evidence>
<dbReference type="PROSITE" id="PS00298">
    <property type="entry name" value="HSP90"/>
    <property type="match status" value="2"/>
</dbReference>